<dbReference type="PANTHER" id="PTHR48438:SF1">
    <property type="entry name" value="ALPHA-(1,3)-FUCOSYLTRANSFERASE C-RELATED"/>
    <property type="match status" value="1"/>
</dbReference>
<dbReference type="AlphaFoldDB" id="A0A9P0NA88"/>
<reference evidence="15" key="1">
    <citation type="submission" date="2022-02" db="EMBL/GenBank/DDBJ databases">
        <authorList>
            <person name="King R."/>
        </authorList>
    </citation>
    <scope>NUCLEOTIDE SEQUENCE</scope>
</reference>
<dbReference type="Gene3D" id="3.40.50.11660">
    <property type="entry name" value="Glycosyl transferase family 10, C-terminal domain"/>
    <property type="match status" value="1"/>
</dbReference>
<organism evidence="15 16">
    <name type="scientific">Spodoptera littoralis</name>
    <name type="common">Egyptian cotton leafworm</name>
    <dbReference type="NCBI Taxonomy" id="7109"/>
    <lineage>
        <taxon>Eukaryota</taxon>
        <taxon>Metazoa</taxon>
        <taxon>Ecdysozoa</taxon>
        <taxon>Arthropoda</taxon>
        <taxon>Hexapoda</taxon>
        <taxon>Insecta</taxon>
        <taxon>Pterygota</taxon>
        <taxon>Neoptera</taxon>
        <taxon>Endopterygota</taxon>
        <taxon>Lepidoptera</taxon>
        <taxon>Glossata</taxon>
        <taxon>Ditrysia</taxon>
        <taxon>Noctuoidea</taxon>
        <taxon>Noctuidae</taxon>
        <taxon>Amphipyrinae</taxon>
        <taxon>Spodoptera</taxon>
    </lineage>
</organism>
<keyword evidence="10 12" id="KW-0472">Membrane</keyword>
<accession>A0A9P0NA88</accession>
<dbReference type="EMBL" id="LR824537">
    <property type="protein sequence ID" value="CAH1645487.1"/>
    <property type="molecule type" value="Genomic_DNA"/>
</dbReference>
<keyword evidence="8 12" id="KW-1133">Transmembrane helix</keyword>
<feature type="domain" description="Fucosyltransferase C-terminal" evidence="13">
    <location>
        <begin position="229"/>
        <end position="409"/>
    </location>
</feature>
<feature type="transmembrane region" description="Helical" evidence="12">
    <location>
        <begin position="12"/>
        <end position="29"/>
    </location>
</feature>
<evidence type="ECO:0000256" key="6">
    <source>
        <dbReference type="ARBA" id="ARBA00022692"/>
    </source>
</evidence>
<evidence type="ECO:0000256" key="8">
    <source>
        <dbReference type="ARBA" id="ARBA00022989"/>
    </source>
</evidence>
<gene>
    <name evidence="15" type="ORF">SPLIT_LOCUS10839</name>
</gene>
<dbReference type="InterPro" id="IPR031481">
    <property type="entry name" value="Glyco_tran_10_N"/>
</dbReference>
<evidence type="ECO:0000256" key="10">
    <source>
        <dbReference type="ARBA" id="ARBA00023136"/>
    </source>
</evidence>
<evidence type="ECO:0000256" key="7">
    <source>
        <dbReference type="ARBA" id="ARBA00022968"/>
    </source>
</evidence>
<protein>
    <recommendedName>
        <fullName evidence="12">Fucosyltransferase</fullName>
        <ecNumber evidence="12">2.4.1.-</ecNumber>
    </recommendedName>
</protein>
<evidence type="ECO:0000256" key="11">
    <source>
        <dbReference type="ARBA" id="ARBA00023180"/>
    </source>
</evidence>
<keyword evidence="5 12" id="KW-0808">Transferase</keyword>
<evidence type="ECO:0000256" key="4">
    <source>
        <dbReference type="ARBA" id="ARBA00022676"/>
    </source>
</evidence>
<dbReference type="Proteomes" id="UP001153321">
    <property type="component" value="Chromosome 6"/>
</dbReference>
<dbReference type="GO" id="GO:0032580">
    <property type="term" value="C:Golgi cisterna membrane"/>
    <property type="evidence" value="ECO:0007669"/>
    <property type="project" value="UniProtKB-SubCell"/>
</dbReference>
<evidence type="ECO:0000256" key="5">
    <source>
        <dbReference type="ARBA" id="ARBA00022679"/>
    </source>
</evidence>
<dbReference type="EC" id="2.4.1.-" evidence="12"/>
<dbReference type="GO" id="GO:0008417">
    <property type="term" value="F:fucosyltransferase activity"/>
    <property type="evidence" value="ECO:0007669"/>
    <property type="project" value="InterPro"/>
</dbReference>
<comment type="similarity">
    <text evidence="3 12">Belongs to the glycosyltransferase 10 family.</text>
</comment>
<keyword evidence="6 12" id="KW-0812">Transmembrane</keyword>
<evidence type="ECO:0000259" key="14">
    <source>
        <dbReference type="Pfam" id="PF17039"/>
    </source>
</evidence>
<dbReference type="Pfam" id="PF17039">
    <property type="entry name" value="Glyco_tran_10_N"/>
    <property type="match status" value="1"/>
</dbReference>
<comment type="subcellular location">
    <subcellularLocation>
        <location evidence="1 12">Golgi apparatus</location>
        <location evidence="1 12">Golgi stack membrane</location>
        <topology evidence="1 12">Single-pass type II membrane protein</topology>
    </subcellularLocation>
</comment>
<evidence type="ECO:0000256" key="1">
    <source>
        <dbReference type="ARBA" id="ARBA00004447"/>
    </source>
</evidence>
<dbReference type="InterPro" id="IPR038577">
    <property type="entry name" value="GT10-like_C_sf"/>
</dbReference>
<dbReference type="PANTHER" id="PTHR48438">
    <property type="entry name" value="ALPHA-(1,3)-FUCOSYLTRANSFERASE C-RELATED"/>
    <property type="match status" value="1"/>
</dbReference>
<proteinExistence type="inferred from homology"/>
<evidence type="ECO:0000256" key="2">
    <source>
        <dbReference type="ARBA" id="ARBA00004922"/>
    </source>
</evidence>
<comment type="pathway">
    <text evidence="2">Protein modification; protein glycosylation.</text>
</comment>
<name>A0A9P0NA88_SPOLI</name>
<keyword evidence="4 12" id="KW-0328">Glycosyltransferase</keyword>
<dbReference type="Pfam" id="PF00852">
    <property type="entry name" value="Glyco_transf_10"/>
    <property type="match status" value="1"/>
</dbReference>
<evidence type="ECO:0000256" key="3">
    <source>
        <dbReference type="ARBA" id="ARBA00008919"/>
    </source>
</evidence>
<dbReference type="InterPro" id="IPR001503">
    <property type="entry name" value="Glyco_trans_10"/>
</dbReference>
<evidence type="ECO:0000313" key="15">
    <source>
        <dbReference type="EMBL" id="CAH1645487.1"/>
    </source>
</evidence>
<evidence type="ECO:0000259" key="13">
    <source>
        <dbReference type="Pfam" id="PF00852"/>
    </source>
</evidence>
<evidence type="ECO:0000256" key="9">
    <source>
        <dbReference type="ARBA" id="ARBA00023034"/>
    </source>
</evidence>
<keyword evidence="9 12" id="KW-0333">Golgi apparatus</keyword>
<evidence type="ECO:0000313" key="16">
    <source>
        <dbReference type="Proteomes" id="UP001153321"/>
    </source>
</evidence>
<sequence length="436" mass="50105">MFKRKITYKTVILFIFGVSVIVPLAYHFVGYTEAERLMYHVHDSNALNLFALRSSWPTSVLGGILFHGDPIPNSNAGKQYVVLVYKYWDQLKERQMFNFGKKGKEADILDGCSVKNCIFSGDDALMNTADAVLVHLQHGVVPKVKNRNPKQRWIFWSDQSPRHTFTMARHATDRTTLYGVFNWSMTYRSDSDIPVPYGRTVLLPKPVLSEYKTMAELTTLIPNWDRKRANKTAAVLMSNCGIKARNDFVKELRKYINVDVYGRCSDKNELRTSCPGHFRGKSDCDPIAEYLFYLVLENTSCYQYLTEKVFHHAYSKGAIPVIFGPSRGDVESLLPPNSYIFADADTAIQNLAKDIKAVASNVDLLLSMHTWRNHFEVINEHGYFGTKSYHLCRVCEALNYNSEEEKVYDSELLDVFLDPSKSCYNRNTYKRLMYKN</sequence>
<keyword evidence="7" id="KW-0735">Signal-anchor</keyword>
<dbReference type="SUPFAM" id="SSF53756">
    <property type="entry name" value="UDP-Glycosyltransferase/glycogen phosphorylase"/>
    <property type="match status" value="1"/>
</dbReference>
<dbReference type="InterPro" id="IPR055270">
    <property type="entry name" value="Glyco_tran_10_C"/>
</dbReference>
<keyword evidence="11" id="KW-0325">Glycoprotein</keyword>
<feature type="domain" description="Fucosyltransferase N-terminal" evidence="14">
    <location>
        <begin position="95"/>
        <end position="198"/>
    </location>
</feature>
<keyword evidence="16" id="KW-1185">Reference proteome</keyword>
<evidence type="ECO:0000256" key="12">
    <source>
        <dbReference type="RuleBase" id="RU003832"/>
    </source>
</evidence>